<dbReference type="Proteomes" id="UP000034883">
    <property type="component" value="Chromosome"/>
</dbReference>
<dbReference type="OrthoDB" id="8454954at2"/>
<sequence>MLKYPTMRAELVDYLELLGSPELRDGRGRSIQLDEPIHFLFDDTPLAQNAECTIGWYLVDADEARLVRDVISEIDRVFVAHGTEHPDAYFLALPAWDRVVSLARTAAATLKARDPGSWNTAP</sequence>
<gene>
    <name evidence="1" type="ORF">DB32_004407</name>
</gene>
<dbReference type="STRING" id="927083.DB32_004407"/>
<dbReference type="KEGG" id="samy:DB32_004407"/>
<organism evidence="1 2">
    <name type="scientific">Sandaracinus amylolyticus</name>
    <dbReference type="NCBI Taxonomy" id="927083"/>
    <lineage>
        <taxon>Bacteria</taxon>
        <taxon>Pseudomonadati</taxon>
        <taxon>Myxococcota</taxon>
        <taxon>Polyangia</taxon>
        <taxon>Polyangiales</taxon>
        <taxon>Sandaracinaceae</taxon>
        <taxon>Sandaracinus</taxon>
    </lineage>
</organism>
<dbReference type="AlphaFoldDB" id="A0A0F6W4P8"/>
<keyword evidence="2" id="KW-1185">Reference proteome</keyword>
<proteinExistence type="predicted"/>
<dbReference type="RefSeq" id="WP_053234540.1">
    <property type="nucleotide sequence ID" value="NZ_CP011125.1"/>
</dbReference>
<dbReference type="InterPro" id="IPR057705">
    <property type="entry name" value="DUF7945"/>
</dbReference>
<evidence type="ECO:0000313" key="1">
    <source>
        <dbReference type="EMBL" id="AKF07258.1"/>
    </source>
</evidence>
<accession>A0A0F6W4P8</accession>
<dbReference type="Pfam" id="PF25656">
    <property type="entry name" value="DUF7945"/>
    <property type="match status" value="1"/>
</dbReference>
<dbReference type="EMBL" id="CP011125">
    <property type="protein sequence ID" value="AKF07258.1"/>
    <property type="molecule type" value="Genomic_DNA"/>
</dbReference>
<dbReference type="NCBIfam" id="NF047838">
    <property type="entry name" value="SCO4402_fam"/>
    <property type="match status" value="1"/>
</dbReference>
<evidence type="ECO:0000313" key="2">
    <source>
        <dbReference type="Proteomes" id="UP000034883"/>
    </source>
</evidence>
<reference evidence="1 2" key="1">
    <citation type="submission" date="2015-03" db="EMBL/GenBank/DDBJ databases">
        <title>Genome assembly of Sandaracinus amylolyticus DSM 53668.</title>
        <authorList>
            <person name="Sharma G."/>
            <person name="Subramanian S."/>
        </authorList>
    </citation>
    <scope>NUCLEOTIDE SEQUENCE [LARGE SCALE GENOMIC DNA]</scope>
    <source>
        <strain evidence="1 2">DSM 53668</strain>
    </source>
</reference>
<name>A0A0F6W4P8_9BACT</name>
<protein>
    <submittedName>
        <fullName evidence="1">Uncharacterized protein</fullName>
    </submittedName>
</protein>